<comment type="caution">
    <text evidence="1">The sequence shown here is derived from an EMBL/GenBank/DDBJ whole genome shotgun (WGS) entry which is preliminary data.</text>
</comment>
<keyword evidence="2" id="KW-1185">Reference proteome</keyword>
<protein>
    <submittedName>
        <fullName evidence="1">Uncharacterized protein</fullName>
    </submittedName>
</protein>
<dbReference type="OrthoDB" id="9798959at2"/>
<dbReference type="AlphaFoldDB" id="A0A1Y1S356"/>
<reference evidence="1 2" key="1">
    <citation type="submission" date="2017-03" db="EMBL/GenBank/DDBJ databases">
        <title>Draft Genome sequence of Marispirochaeta sp. strain JC444.</title>
        <authorList>
            <person name="Shivani Y."/>
            <person name="Subhash Y."/>
            <person name="Sasikala C."/>
            <person name="Ramana C."/>
        </authorList>
    </citation>
    <scope>NUCLEOTIDE SEQUENCE [LARGE SCALE GENOMIC DNA]</scope>
    <source>
        <strain evidence="1 2">JC444</strain>
    </source>
</reference>
<sequence>MLEKISRGLRVFWETAVQVHRDKATGMLEFELKEMENIFVLLLFGSFVGLPSPPSAMALELMPYMEEEIKLMISRADLAQDPLGSLLGMLEVD</sequence>
<evidence type="ECO:0000313" key="2">
    <source>
        <dbReference type="Proteomes" id="UP000192343"/>
    </source>
</evidence>
<gene>
    <name evidence="1" type="ORF">B4O97_01180</name>
</gene>
<evidence type="ECO:0000313" key="1">
    <source>
        <dbReference type="EMBL" id="ORC38399.1"/>
    </source>
</evidence>
<dbReference type="STRING" id="1963862.B4O97_01180"/>
<organism evidence="1 2">
    <name type="scientific">Marispirochaeta aestuarii</name>
    <dbReference type="NCBI Taxonomy" id="1963862"/>
    <lineage>
        <taxon>Bacteria</taxon>
        <taxon>Pseudomonadati</taxon>
        <taxon>Spirochaetota</taxon>
        <taxon>Spirochaetia</taxon>
        <taxon>Spirochaetales</taxon>
        <taxon>Spirochaetaceae</taxon>
        <taxon>Marispirochaeta</taxon>
    </lineage>
</organism>
<dbReference type="EMBL" id="MWQY01000001">
    <property type="protein sequence ID" value="ORC38399.1"/>
    <property type="molecule type" value="Genomic_DNA"/>
</dbReference>
<dbReference type="RefSeq" id="WP_083047488.1">
    <property type="nucleotide sequence ID" value="NZ_CAXXQO010000003.1"/>
</dbReference>
<dbReference type="Pfam" id="PF25952">
    <property type="entry name" value="DUF7990"/>
    <property type="match status" value="1"/>
</dbReference>
<dbReference type="InterPro" id="IPR058303">
    <property type="entry name" value="DUF7990"/>
</dbReference>
<proteinExistence type="predicted"/>
<name>A0A1Y1S356_9SPIO</name>
<dbReference type="Proteomes" id="UP000192343">
    <property type="component" value="Unassembled WGS sequence"/>
</dbReference>
<accession>A0A1Y1S356</accession>